<keyword evidence="3" id="KW-0808">Transferase</keyword>
<dbReference type="InterPro" id="IPR028098">
    <property type="entry name" value="Glyco_trans_4-like_N"/>
</dbReference>
<evidence type="ECO:0000259" key="2">
    <source>
        <dbReference type="Pfam" id="PF13439"/>
    </source>
</evidence>
<accession>I3IQT1</accession>
<feature type="domain" description="Glycosyl transferase family 1" evidence="1">
    <location>
        <begin position="190"/>
        <end position="362"/>
    </location>
</feature>
<proteinExistence type="predicted"/>
<dbReference type="GO" id="GO:0016757">
    <property type="term" value="F:glycosyltransferase activity"/>
    <property type="evidence" value="ECO:0007669"/>
    <property type="project" value="InterPro"/>
</dbReference>
<dbReference type="eggNOG" id="COG0438">
    <property type="taxonomic scope" value="Bacteria"/>
</dbReference>
<dbReference type="OrthoDB" id="9775208at2"/>
<dbReference type="Pfam" id="PF13439">
    <property type="entry name" value="Glyco_transf_4"/>
    <property type="match status" value="1"/>
</dbReference>
<dbReference type="Pfam" id="PF00534">
    <property type="entry name" value="Glycos_transf_1"/>
    <property type="match status" value="1"/>
</dbReference>
<dbReference type="Proteomes" id="UP000002985">
    <property type="component" value="Unassembled WGS sequence"/>
</dbReference>
<evidence type="ECO:0000313" key="3">
    <source>
        <dbReference type="EMBL" id="GAB64076.1"/>
    </source>
</evidence>
<dbReference type="CDD" id="cd03801">
    <property type="entry name" value="GT4_PimA-like"/>
    <property type="match status" value="1"/>
</dbReference>
<gene>
    <name evidence="3" type="ORF">KSU1_D0767</name>
</gene>
<dbReference type="SUPFAM" id="SSF53756">
    <property type="entry name" value="UDP-Glycosyltransferase/glycogen phosphorylase"/>
    <property type="match status" value="1"/>
</dbReference>
<dbReference type="STRING" id="247490.KSU1_D0767"/>
<sequence>MKTILYVHPSADMYGSDKALLSLVLGLNKKKFRPVVLLPFEGPLAQKLKLSGIKTYVVPLTIIGRLTFNPIGLLKLPFKLFCSMRAINKVLADITVDVVHSNTLAVLSGALWARWKRIPHVWHVHEMIVHPKLVRHFLPYLLKIFATKVICNSNATMKLLIESQPVLAVKSIVVWNGLERSEKVDKQSVAELRQQLGLVNNDVLVALVGRINRWKGQGLLVEAADLLWKKGLRNIHYLIVGSSPYKQECFVDNLFLQIAASQIQEQTTVMDFRNDIWVVWDTCDIAVVPSTEPEPFGLVALEAMAAKKPVIAANCGGLKEIVIDQETGVLFEPRNSYALADAIEDLINNKEKRHRLGNNGFNRLNEKFSLSNYIFSIESIYKLLMKII</sequence>
<name>I3IQT1_9BACT</name>
<comment type="caution">
    <text evidence="3">The sequence shown here is derived from an EMBL/GenBank/DDBJ whole genome shotgun (WGS) entry which is preliminary data.</text>
</comment>
<evidence type="ECO:0000313" key="4">
    <source>
        <dbReference type="Proteomes" id="UP000002985"/>
    </source>
</evidence>
<reference evidence="3 4" key="1">
    <citation type="journal article" date="2012" name="FEBS Lett.">
        <title>Anammox organism KSU-1 expresses a NirK-type copper-containing nitrite reductase instead of a NirS-type with cytochrome cd1.</title>
        <authorList>
            <person name="Hira D."/>
            <person name="Toh H."/>
            <person name="Migita C.T."/>
            <person name="Okubo H."/>
            <person name="Nishiyama T."/>
            <person name="Hattori M."/>
            <person name="Furukawa K."/>
            <person name="Fujii T."/>
        </authorList>
    </citation>
    <scope>NUCLEOTIDE SEQUENCE [LARGE SCALE GENOMIC DNA]</scope>
</reference>
<protein>
    <submittedName>
        <fullName evidence="3">Glycosyltransferase</fullName>
    </submittedName>
</protein>
<dbReference type="PANTHER" id="PTHR12526:SF627">
    <property type="entry name" value="D-RHAMNOSYLTRANSFERASE WBPZ"/>
    <property type="match status" value="1"/>
</dbReference>
<organism evidence="3 4">
    <name type="scientific">Candidatus Jettenia caeni</name>
    <dbReference type="NCBI Taxonomy" id="247490"/>
    <lineage>
        <taxon>Bacteria</taxon>
        <taxon>Pseudomonadati</taxon>
        <taxon>Planctomycetota</taxon>
        <taxon>Candidatus Brocadiia</taxon>
        <taxon>Candidatus Brocadiales</taxon>
        <taxon>Candidatus Brocadiaceae</taxon>
        <taxon>Candidatus Jettenia</taxon>
    </lineage>
</organism>
<feature type="domain" description="Glycosyltransferase subfamily 4-like N-terminal" evidence="2">
    <location>
        <begin position="19"/>
        <end position="179"/>
    </location>
</feature>
<evidence type="ECO:0000259" key="1">
    <source>
        <dbReference type="Pfam" id="PF00534"/>
    </source>
</evidence>
<keyword evidence="4" id="KW-1185">Reference proteome</keyword>
<dbReference type="AlphaFoldDB" id="I3IQT1"/>
<dbReference type="Gene3D" id="3.40.50.2000">
    <property type="entry name" value="Glycogen Phosphorylase B"/>
    <property type="match status" value="2"/>
</dbReference>
<dbReference type="EMBL" id="BAFH01000004">
    <property type="protein sequence ID" value="GAB64076.1"/>
    <property type="molecule type" value="Genomic_DNA"/>
</dbReference>
<dbReference type="InterPro" id="IPR001296">
    <property type="entry name" value="Glyco_trans_1"/>
</dbReference>
<dbReference type="PANTHER" id="PTHR12526">
    <property type="entry name" value="GLYCOSYLTRANSFERASE"/>
    <property type="match status" value="1"/>
</dbReference>